<dbReference type="NCBIfam" id="NF033484">
    <property type="entry name" value="Stp1_PP2C_phos"/>
    <property type="match status" value="1"/>
</dbReference>
<dbReference type="Proteomes" id="UP000806542">
    <property type="component" value="Unassembled WGS sequence"/>
</dbReference>
<dbReference type="RefSeq" id="WP_226392108.1">
    <property type="nucleotide sequence ID" value="NZ_JADCKB010000005.1"/>
</dbReference>
<evidence type="ECO:0000259" key="1">
    <source>
        <dbReference type="PROSITE" id="PS51746"/>
    </source>
</evidence>
<accession>A0A9D5LZU0</accession>
<organism evidence="2 3">
    <name type="scientific">Ructibacterium gallinarum</name>
    <dbReference type="NCBI Taxonomy" id="2779355"/>
    <lineage>
        <taxon>Bacteria</taxon>
        <taxon>Bacillati</taxon>
        <taxon>Bacillota</taxon>
        <taxon>Clostridia</taxon>
        <taxon>Eubacteriales</taxon>
        <taxon>Oscillospiraceae</taxon>
        <taxon>Ructibacterium</taxon>
    </lineage>
</organism>
<dbReference type="InterPro" id="IPR036457">
    <property type="entry name" value="PPM-type-like_dom_sf"/>
</dbReference>
<name>A0A9D5LZU0_9FIRM</name>
<dbReference type="PANTHER" id="PTHR47992">
    <property type="entry name" value="PROTEIN PHOSPHATASE"/>
    <property type="match status" value="1"/>
</dbReference>
<keyword evidence="3" id="KW-1185">Reference proteome</keyword>
<proteinExistence type="predicted"/>
<gene>
    <name evidence="2" type="ORF">INF28_03590</name>
</gene>
<dbReference type="SMART" id="SM00332">
    <property type="entry name" value="PP2Cc"/>
    <property type="match status" value="1"/>
</dbReference>
<dbReference type="SUPFAM" id="SSF81606">
    <property type="entry name" value="PP2C-like"/>
    <property type="match status" value="1"/>
</dbReference>
<dbReference type="InterPro" id="IPR015655">
    <property type="entry name" value="PP2C"/>
</dbReference>
<feature type="domain" description="PPM-type phosphatase" evidence="1">
    <location>
        <begin position="5"/>
        <end position="246"/>
    </location>
</feature>
<sequence length="250" mass="27506">MQLDVYGASDVGCVRELNEDSFCVYGFEQNRAPGFCVLSDGMGGHNAGEVASQRTVQFVAEELMEYIPHESEVSLPKCLNQAVHSANKKIYNMAMENQNQRGMGATLVAACICERETYIANVGDSRAYACRDHALVQITRDHSVVEEMVANGSITREEARVHPQKNIITRAVGTDPVTEPDIFEYDCMPGDCLLLCSDGLSTMVEDAEILEILEQGDDAEHTVTQLIETAKKYGGNDNVTVICIRFIQEG</sequence>
<dbReference type="EMBL" id="JADCKB010000005">
    <property type="protein sequence ID" value="MBE5039546.1"/>
    <property type="molecule type" value="Genomic_DNA"/>
</dbReference>
<protein>
    <submittedName>
        <fullName evidence="2">Stp1/IreP family PP2C-type Ser/Thr phosphatase</fullName>
    </submittedName>
</protein>
<dbReference type="CDD" id="cd00143">
    <property type="entry name" value="PP2Cc"/>
    <property type="match status" value="1"/>
</dbReference>
<dbReference type="Gene3D" id="3.60.40.10">
    <property type="entry name" value="PPM-type phosphatase domain"/>
    <property type="match status" value="1"/>
</dbReference>
<reference evidence="2" key="1">
    <citation type="submission" date="2020-10" db="EMBL/GenBank/DDBJ databases">
        <title>ChiBAC.</title>
        <authorList>
            <person name="Zenner C."/>
            <person name="Hitch T.C.A."/>
            <person name="Clavel T."/>
        </authorList>
    </citation>
    <scope>NUCLEOTIDE SEQUENCE</scope>
    <source>
        <strain evidence="2">DSM 107454</strain>
    </source>
</reference>
<dbReference type="AlphaFoldDB" id="A0A9D5LZU0"/>
<dbReference type="SMART" id="SM00331">
    <property type="entry name" value="PP2C_SIG"/>
    <property type="match status" value="1"/>
</dbReference>
<evidence type="ECO:0000313" key="2">
    <source>
        <dbReference type="EMBL" id="MBE5039546.1"/>
    </source>
</evidence>
<comment type="caution">
    <text evidence="2">The sequence shown here is derived from an EMBL/GenBank/DDBJ whole genome shotgun (WGS) entry which is preliminary data.</text>
</comment>
<dbReference type="Pfam" id="PF13672">
    <property type="entry name" value="PP2C_2"/>
    <property type="match status" value="1"/>
</dbReference>
<evidence type="ECO:0000313" key="3">
    <source>
        <dbReference type="Proteomes" id="UP000806542"/>
    </source>
</evidence>
<dbReference type="InterPro" id="IPR001932">
    <property type="entry name" value="PPM-type_phosphatase-like_dom"/>
</dbReference>
<dbReference type="GO" id="GO:0004722">
    <property type="term" value="F:protein serine/threonine phosphatase activity"/>
    <property type="evidence" value="ECO:0007669"/>
    <property type="project" value="InterPro"/>
</dbReference>
<dbReference type="PROSITE" id="PS51746">
    <property type="entry name" value="PPM_2"/>
    <property type="match status" value="1"/>
</dbReference>